<dbReference type="GO" id="GO:0046872">
    <property type="term" value="F:metal ion binding"/>
    <property type="evidence" value="ECO:0007669"/>
    <property type="project" value="UniProtKB-KW"/>
</dbReference>
<dbReference type="GO" id="GO:0016787">
    <property type="term" value="F:hydrolase activity"/>
    <property type="evidence" value="ECO:0007669"/>
    <property type="project" value="UniProtKB-KW"/>
</dbReference>
<sequence length="206" mass="23685">MDMQFTYVHAGWEGSANDSRVLDEAISSPKHGFLWPPTGSYYLVDSSFPIGTSFLPLHKSTRYYAQEFHSSNSQLSTKKELYNYRHSLLRMVIERSFGVLKACFPILNLMPNFKRTRQRYVIVACCALHNFIRMNNRGDELFRTWTPTQAEGTSSSGLISHNTKASSSTATQRHVLEMSEASKRVMTEFRDDITDAMWAYYVACRH</sequence>
<evidence type="ECO:0000256" key="2">
    <source>
        <dbReference type="ARBA" id="ARBA00004123"/>
    </source>
</evidence>
<comment type="similarity">
    <text evidence="3">Belongs to the HARBI1 family.</text>
</comment>
<feature type="domain" description="DDE Tnp4" evidence="8">
    <location>
        <begin position="2"/>
        <end position="130"/>
    </location>
</feature>
<dbReference type="PANTHER" id="PTHR22930:SF228">
    <property type="entry name" value="PROTEIN ALP1-LIKE"/>
    <property type="match status" value="1"/>
</dbReference>
<keyword evidence="7" id="KW-0539">Nucleus</keyword>
<dbReference type="InterPro" id="IPR027806">
    <property type="entry name" value="HARBI1_dom"/>
</dbReference>
<dbReference type="GO" id="GO:0004518">
    <property type="term" value="F:nuclease activity"/>
    <property type="evidence" value="ECO:0007669"/>
    <property type="project" value="UniProtKB-KW"/>
</dbReference>
<dbReference type="EMBL" id="JAZDWU010000008">
    <property type="protein sequence ID" value="KAK9994196.1"/>
    <property type="molecule type" value="Genomic_DNA"/>
</dbReference>
<dbReference type="PANTHER" id="PTHR22930">
    <property type="match status" value="1"/>
</dbReference>
<gene>
    <name evidence="9" type="ORF">SO802_023899</name>
</gene>
<evidence type="ECO:0000313" key="9">
    <source>
        <dbReference type="EMBL" id="KAK9994196.1"/>
    </source>
</evidence>
<evidence type="ECO:0000259" key="8">
    <source>
        <dbReference type="Pfam" id="PF13359"/>
    </source>
</evidence>
<keyword evidence="10" id="KW-1185">Reference proteome</keyword>
<evidence type="ECO:0000256" key="1">
    <source>
        <dbReference type="ARBA" id="ARBA00001968"/>
    </source>
</evidence>
<evidence type="ECO:0000256" key="6">
    <source>
        <dbReference type="ARBA" id="ARBA00022801"/>
    </source>
</evidence>
<comment type="caution">
    <text evidence="9">The sequence shown here is derived from an EMBL/GenBank/DDBJ whole genome shotgun (WGS) entry which is preliminary data.</text>
</comment>
<reference evidence="9 10" key="1">
    <citation type="submission" date="2024-01" db="EMBL/GenBank/DDBJ databases">
        <title>A telomere-to-telomere, gap-free genome of sweet tea (Lithocarpus litseifolius).</title>
        <authorList>
            <person name="Zhou J."/>
        </authorList>
    </citation>
    <scope>NUCLEOTIDE SEQUENCE [LARGE SCALE GENOMIC DNA]</scope>
    <source>
        <strain evidence="9">Zhou-2022a</strain>
        <tissue evidence="9">Leaf</tissue>
    </source>
</reference>
<dbReference type="Proteomes" id="UP001459277">
    <property type="component" value="Unassembled WGS sequence"/>
</dbReference>
<dbReference type="Pfam" id="PF13359">
    <property type="entry name" value="DDE_Tnp_4"/>
    <property type="match status" value="1"/>
</dbReference>
<proteinExistence type="inferred from homology"/>
<dbReference type="AlphaFoldDB" id="A0AAW2C8R5"/>
<evidence type="ECO:0000313" key="10">
    <source>
        <dbReference type="Proteomes" id="UP001459277"/>
    </source>
</evidence>
<evidence type="ECO:0000256" key="7">
    <source>
        <dbReference type="ARBA" id="ARBA00023242"/>
    </source>
</evidence>
<dbReference type="InterPro" id="IPR045249">
    <property type="entry name" value="HARBI1-like"/>
</dbReference>
<evidence type="ECO:0000256" key="3">
    <source>
        <dbReference type="ARBA" id="ARBA00006958"/>
    </source>
</evidence>
<keyword evidence="5" id="KW-0479">Metal-binding</keyword>
<organism evidence="9 10">
    <name type="scientific">Lithocarpus litseifolius</name>
    <dbReference type="NCBI Taxonomy" id="425828"/>
    <lineage>
        <taxon>Eukaryota</taxon>
        <taxon>Viridiplantae</taxon>
        <taxon>Streptophyta</taxon>
        <taxon>Embryophyta</taxon>
        <taxon>Tracheophyta</taxon>
        <taxon>Spermatophyta</taxon>
        <taxon>Magnoliopsida</taxon>
        <taxon>eudicotyledons</taxon>
        <taxon>Gunneridae</taxon>
        <taxon>Pentapetalae</taxon>
        <taxon>rosids</taxon>
        <taxon>fabids</taxon>
        <taxon>Fagales</taxon>
        <taxon>Fagaceae</taxon>
        <taxon>Lithocarpus</taxon>
    </lineage>
</organism>
<comment type="subcellular location">
    <subcellularLocation>
        <location evidence="2">Nucleus</location>
    </subcellularLocation>
</comment>
<evidence type="ECO:0000256" key="4">
    <source>
        <dbReference type="ARBA" id="ARBA00022722"/>
    </source>
</evidence>
<comment type="cofactor">
    <cofactor evidence="1">
        <name>a divalent metal cation</name>
        <dbReference type="ChEBI" id="CHEBI:60240"/>
    </cofactor>
</comment>
<keyword evidence="4" id="KW-0540">Nuclease</keyword>
<name>A0AAW2C8R5_9ROSI</name>
<evidence type="ECO:0000256" key="5">
    <source>
        <dbReference type="ARBA" id="ARBA00022723"/>
    </source>
</evidence>
<keyword evidence="6" id="KW-0378">Hydrolase</keyword>
<accession>A0AAW2C8R5</accession>
<dbReference type="GO" id="GO:0005634">
    <property type="term" value="C:nucleus"/>
    <property type="evidence" value="ECO:0007669"/>
    <property type="project" value="UniProtKB-SubCell"/>
</dbReference>
<protein>
    <recommendedName>
        <fullName evidence="8">DDE Tnp4 domain-containing protein</fullName>
    </recommendedName>
</protein>